<evidence type="ECO:0000313" key="1">
    <source>
        <dbReference type="EMBL" id="QOI45068.1"/>
    </source>
</evidence>
<geneLocation type="plasmid" evidence="1 2">
    <name>p4</name>
</geneLocation>
<sequence length="84" mass="9434">MKNKLCIKISLILSVVSCMTERQRCYSQSSDALRSCMIDIEITNNVSEDKLGIDNITIPSCFAYITKESSCSDKDNVIPLNPKR</sequence>
<dbReference type="RefSeq" id="WP_000791550.1">
    <property type="nucleotide sequence ID" value="NZ_CP043888.1"/>
</dbReference>
<dbReference type="Proteomes" id="UP000663124">
    <property type="component" value="Plasmid p4"/>
</dbReference>
<name>A0AAQ0B0Z8_LEPIR</name>
<reference evidence="1" key="1">
    <citation type="submission" date="2019-09" db="EMBL/GenBank/DDBJ databases">
        <title>Comparative Genomics of Leptospira interrogans Reveals Genome Plasticity - A Common Adaptive Strategy for Survival in Various Hosts.</title>
        <authorList>
            <person name="Ramli S.R."/>
            <person name="Bunk B."/>
            <person name="Goris M."/>
            <person name="Bhuju S."/>
            <person name="Jarek M."/>
            <person name="Sproer C."/>
            <person name="Mustakim S."/>
            <person name="Strommenger B."/>
            <person name="Pessler F."/>
        </authorList>
    </citation>
    <scope>NUCLEOTIDE SEQUENCE</scope>
    <source>
        <strain evidence="1">782</strain>
        <plasmid evidence="1">p4</plasmid>
    </source>
</reference>
<keyword evidence="1" id="KW-0614">Plasmid</keyword>
<protein>
    <submittedName>
        <fullName evidence="1">Uncharacterized protein</fullName>
    </submittedName>
</protein>
<evidence type="ECO:0000313" key="2">
    <source>
        <dbReference type="Proteomes" id="UP000663124"/>
    </source>
</evidence>
<proteinExistence type="predicted"/>
<gene>
    <name evidence="1" type="ORF">Lepto782_23075</name>
</gene>
<dbReference type="AlphaFoldDB" id="A0AAQ0B0Z8"/>
<dbReference type="EMBL" id="CP043888">
    <property type="protein sequence ID" value="QOI45068.1"/>
    <property type="molecule type" value="Genomic_DNA"/>
</dbReference>
<accession>A0AAQ0B0Z8</accession>
<organism evidence="1 2">
    <name type="scientific">Leptospira interrogans serovar Canicola</name>
    <dbReference type="NCBI Taxonomy" id="211880"/>
    <lineage>
        <taxon>Bacteria</taxon>
        <taxon>Pseudomonadati</taxon>
        <taxon>Spirochaetota</taxon>
        <taxon>Spirochaetia</taxon>
        <taxon>Leptospirales</taxon>
        <taxon>Leptospiraceae</taxon>
        <taxon>Leptospira</taxon>
    </lineage>
</organism>